<dbReference type="HOGENOM" id="CLU_058082_0_0_1"/>
<evidence type="ECO:0008006" key="3">
    <source>
        <dbReference type="Google" id="ProtNLM"/>
    </source>
</evidence>
<dbReference type="KEGG" id="mlr:MELLADRAFT_59140"/>
<sequence>MASEYLDDPTQVYDTQFGICPENVFTMLSLCENLTNLHLTFPVSSDHVLSNSSDSVQARSPDSLEASYFCHYFTLIVPVLRRLRHLKIQAPYASVLVQSFAKTIMKLVHLESLELVNVSARNRHDIRRLPGCLSNLKALKHLILKEVHDMDANIWRCYKAPPQLVNLMIRDCRPLCVSQILFLNTCAPRLTHLELKFDEQNDRPSVGSADFDLKQNQLALPALTGLTLWLHRVFYYIHCFAACKNLRYLAYYYNPLYDFSDNVFAQISELSNFVTTNVLPSLEVITFHIERNNYPLSSVLNSKLTLLEQTCKSKGIKFKSFPDDLNAKLREYVMSYEDNHG</sequence>
<dbReference type="InParanoid" id="F4R564"/>
<evidence type="ECO:0000313" key="1">
    <source>
        <dbReference type="EMBL" id="EGG12317.1"/>
    </source>
</evidence>
<name>F4R564_MELLP</name>
<dbReference type="SUPFAM" id="SSF52047">
    <property type="entry name" value="RNI-like"/>
    <property type="match status" value="1"/>
</dbReference>
<protein>
    <recommendedName>
        <fullName evidence="3">F-box domain-containing protein</fullName>
    </recommendedName>
</protein>
<keyword evidence="2" id="KW-1185">Reference proteome</keyword>
<reference evidence="2" key="1">
    <citation type="journal article" date="2011" name="Proc. Natl. Acad. Sci. U.S.A.">
        <title>Obligate biotrophy features unraveled by the genomic analysis of rust fungi.</title>
        <authorList>
            <person name="Duplessis S."/>
            <person name="Cuomo C.A."/>
            <person name="Lin Y.-C."/>
            <person name="Aerts A."/>
            <person name="Tisserant E."/>
            <person name="Veneault-Fourrey C."/>
            <person name="Joly D.L."/>
            <person name="Hacquard S."/>
            <person name="Amselem J."/>
            <person name="Cantarel B.L."/>
            <person name="Chiu R."/>
            <person name="Coutinho P.M."/>
            <person name="Feau N."/>
            <person name="Field M."/>
            <person name="Frey P."/>
            <person name="Gelhaye E."/>
            <person name="Goldberg J."/>
            <person name="Grabherr M.G."/>
            <person name="Kodira C.D."/>
            <person name="Kohler A."/>
            <person name="Kuees U."/>
            <person name="Lindquist E.A."/>
            <person name="Lucas S.M."/>
            <person name="Mago R."/>
            <person name="Mauceli E."/>
            <person name="Morin E."/>
            <person name="Murat C."/>
            <person name="Pangilinan J.L."/>
            <person name="Park R."/>
            <person name="Pearson M."/>
            <person name="Quesneville H."/>
            <person name="Rouhier N."/>
            <person name="Sakthikumar S."/>
            <person name="Salamov A.A."/>
            <person name="Schmutz J."/>
            <person name="Selles B."/>
            <person name="Shapiro H."/>
            <person name="Tanguay P."/>
            <person name="Tuskan G.A."/>
            <person name="Henrissat B."/>
            <person name="Van de Peer Y."/>
            <person name="Rouze P."/>
            <person name="Ellis J.G."/>
            <person name="Dodds P.N."/>
            <person name="Schein J.E."/>
            <person name="Zhong S."/>
            <person name="Hamelin R.C."/>
            <person name="Grigoriev I.V."/>
            <person name="Szabo L.J."/>
            <person name="Martin F."/>
        </authorList>
    </citation>
    <scope>NUCLEOTIDE SEQUENCE [LARGE SCALE GENOMIC DNA]</scope>
    <source>
        <strain evidence="2">98AG31 / pathotype 3-4-7</strain>
    </source>
</reference>
<gene>
    <name evidence="1" type="ORF">MELLADRAFT_59140</name>
</gene>
<organism evidence="2">
    <name type="scientific">Melampsora larici-populina (strain 98AG31 / pathotype 3-4-7)</name>
    <name type="common">Poplar leaf rust fungus</name>
    <dbReference type="NCBI Taxonomy" id="747676"/>
    <lineage>
        <taxon>Eukaryota</taxon>
        <taxon>Fungi</taxon>
        <taxon>Dikarya</taxon>
        <taxon>Basidiomycota</taxon>
        <taxon>Pucciniomycotina</taxon>
        <taxon>Pucciniomycetes</taxon>
        <taxon>Pucciniales</taxon>
        <taxon>Melampsoraceae</taxon>
        <taxon>Melampsora</taxon>
    </lineage>
</organism>
<dbReference type="GeneID" id="18929295"/>
<dbReference type="EMBL" id="GL883091">
    <property type="protein sequence ID" value="EGG12317.1"/>
    <property type="molecule type" value="Genomic_DNA"/>
</dbReference>
<evidence type="ECO:0000313" key="2">
    <source>
        <dbReference type="Proteomes" id="UP000001072"/>
    </source>
</evidence>
<dbReference type="InterPro" id="IPR032675">
    <property type="entry name" value="LRR_dom_sf"/>
</dbReference>
<dbReference type="VEuPathDB" id="FungiDB:MELLADRAFT_59140"/>
<proteinExistence type="predicted"/>
<dbReference type="AlphaFoldDB" id="F4R564"/>
<dbReference type="RefSeq" id="XP_007404692.1">
    <property type="nucleotide sequence ID" value="XM_007404630.1"/>
</dbReference>
<accession>F4R564</accession>
<dbReference type="Proteomes" id="UP000001072">
    <property type="component" value="Unassembled WGS sequence"/>
</dbReference>
<dbReference type="Gene3D" id="3.80.10.10">
    <property type="entry name" value="Ribonuclease Inhibitor"/>
    <property type="match status" value="1"/>
</dbReference>